<evidence type="ECO:0000313" key="3">
    <source>
        <dbReference type="Proteomes" id="UP000000329"/>
    </source>
</evidence>
<evidence type="ECO:0000256" key="1">
    <source>
        <dbReference type="SAM" id="MobiDB-lite"/>
    </source>
</evidence>
<proteinExistence type="predicted"/>
<sequence>MVEAEISAISVRMNPARHGPKDKVSELEGRRPLRTNNRRQLDQSKNHASQPSDPMLRPRRTPASATAPHPPIQDVTDNFIFCLINYTDTP</sequence>
<dbReference type="Proteomes" id="UP000000329">
    <property type="component" value="Chromosome"/>
</dbReference>
<evidence type="ECO:0000313" key="2">
    <source>
        <dbReference type="EMBL" id="ADJ65003.1"/>
    </source>
</evidence>
<feature type="region of interest" description="Disordered" evidence="1">
    <location>
        <begin position="1"/>
        <end position="73"/>
    </location>
</feature>
<accession>D8IQ91</accession>
<dbReference type="KEGG" id="hse:Hsero_3524"/>
<name>D8IQ91_HERSS</name>
<feature type="compositionally biased region" description="Basic and acidic residues" evidence="1">
    <location>
        <begin position="19"/>
        <end position="31"/>
    </location>
</feature>
<dbReference type="HOGENOM" id="CLU_2436782_0_0_4"/>
<protein>
    <submittedName>
        <fullName evidence="2">Uncharacterized protein</fullName>
    </submittedName>
</protein>
<gene>
    <name evidence="2" type="ordered locus">Hsero_3524</name>
</gene>
<organism evidence="2 3">
    <name type="scientific">Herbaspirillum seropedicae (strain SmR1)</name>
    <dbReference type="NCBI Taxonomy" id="757424"/>
    <lineage>
        <taxon>Bacteria</taxon>
        <taxon>Pseudomonadati</taxon>
        <taxon>Pseudomonadota</taxon>
        <taxon>Betaproteobacteria</taxon>
        <taxon>Burkholderiales</taxon>
        <taxon>Oxalobacteraceae</taxon>
        <taxon>Herbaspirillum</taxon>
    </lineage>
</organism>
<keyword evidence="3" id="KW-1185">Reference proteome</keyword>
<reference evidence="2 3" key="1">
    <citation type="submission" date="2010-04" db="EMBL/GenBank/DDBJ databases">
        <title>The genome of Herbaspirillum seropedicae SmR1, an endophytic, nitrogen-fixing, plant-growth promoting beta-Proteobacteria.</title>
        <authorList>
            <person name="Pedrosa F.O."/>
            <person name="Monteiro R.A."/>
            <person name="Wassem R."/>
            <person name="Cruz L.M."/>
            <person name="Ayub R.A."/>
            <person name="Colauto N.B."/>
            <person name="Fernandez M.A."/>
            <person name="Fungaro M.H.P."/>
            <person name="Grisard E.C."/>
            <person name="Hungria M."/>
            <person name="Madeira H.M.F."/>
            <person name="Nodari R.O."/>
            <person name="Osaku C.A."/>
            <person name="Petzl-Erler M.L."/>
            <person name="Terenzi H."/>
            <person name="Vieira L.G.E."/>
            <person name="Almeida M.I.M."/>
            <person name="Alves L.R."/>
            <person name="Arantes O.M.N."/>
            <person name="Balsanelli E."/>
            <person name="Barcellos F.G."/>
            <person name="Baura V.A."/>
            <person name="Binde D.R."/>
            <person name="Campo R.J."/>
            <person name="Chubatsu L.S."/>
            <person name="Chueire L.M.O."/>
            <person name="Ciferri R.R."/>
            <person name="Correa L.C."/>
            <person name="da Conceicao Silva J.L."/>
            <person name="Dabul A.N.G."/>
            <person name="Dambros B.P."/>
            <person name="Faoro H."/>
            <person name="Favetti A."/>
            <person name="Friedermann G."/>
            <person name="Furlaneto M.C."/>
            <person name="Gasques L.S."/>
            <person name="Gimenes C.C.T."/>
            <person name="Gioppo N.M.R."/>
            <person name="Glienke-Blanco C."/>
            <person name="Godoy L.P."/>
            <person name="Guerra M.P."/>
            <person name="Karp S."/>
            <person name="Kava-Cordeiro V."/>
            <person name="Margarido V.P."/>
            <person name="Mathioni S.M."/>
            <person name="Menck-Soares M.A."/>
            <person name="Murace N.K."/>
            <person name="Nicolas M.F."/>
            <person name="Oliveira C.E.C."/>
            <person name="Pagnan N.A.B."/>
            <person name="Pamphile J.A."/>
            <person name="Patussi E.V."/>
            <person name="Pereira L.F.P."/>
            <person name="Pereira-Ferrari L."/>
            <person name="Pinto F.G.S."/>
            <person name="Precoma C."/>
            <person name="Prioli A.J."/>
            <person name="Prioli S.M.A.P."/>
            <person name="Raittz R.T."/>
            <person name="Ramos H.J.O."/>
            <person name="Ribeiro E.M.S.F."/>
            <person name="Rigo L.U."/>
            <person name="Rocha C.L.M.S.C."/>
            <person name="Rocha S.N."/>
            <person name="Santos K."/>
            <person name="Satori D."/>
            <person name="Silva A.G."/>
            <person name="Simao R.C.G."/>
            <person name="Soares M.A.M."/>
            <person name="Souza E.M."/>
            <person name="Steffens M.B.R."/>
            <person name="Steindel M."/>
            <person name="Tadra-Sfeir M.Z."/>
            <person name="Takahashi E.K."/>
            <person name="Torres R.A."/>
            <person name="Valle J.S."/>
            <person name="Vernal J.I."/>
            <person name="Vilas-Boas L.A."/>
            <person name="Watanabe M.A.E."/>
            <person name="Weiss V.A."/>
            <person name="Yates M.A."/>
            <person name="Souza E.M."/>
        </authorList>
    </citation>
    <scope>NUCLEOTIDE SEQUENCE [LARGE SCALE GENOMIC DNA]</scope>
    <source>
        <strain evidence="2 3">SmR1</strain>
    </source>
</reference>
<dbReference type="AlphaFoldDB" id="D8IQ91"/>
<dbReference type="EMBL" id="CP002039">
    <property type="protein sequence ID" value="ADJ65003.1"/>
    <property type="molecule type" value="Genomic_DNA"/>
</dbReference>